<name>A0ABR6WNE6_9FIRM</name>
<evidence type="ECO:0000256" key="1">
    <source>
        <dbReference type="SAM" id="MobiDB-lite"/>
    </source>
</evidence>
<evidence type="ECO:0000313" key="4">
    <source>
        <dbReference type="Proteomes" id="UP000653358"/>
    </source>
</evidence>
<dbReference type="RefSeq" id="WP_148603636.1">
    <property type="nucleotide sequence ID" value="NZ_RXYB01000010.1"/>
</dbReference>
<feature type="transmembrane region" description="Helical" evidence="2">
    <location>
        <begin position="12"/>
        <end position="31"/>
    </location>
</feature>
<dbReference type="InterPro" id="IPR006485">
    <property type="entry name" value="Phage-like_holin"/>
</dbReference>
<feature type="region of interest" description="Disordered" evidence="1">
    <location>
        <begin position="105"/>
        <end position="142"/>
    </location>
</feature>
<evidence type="ECO:0008006" key="5">
    <source>
        <dbReference type="Google" id="ProtNLM"/>
    </source>
</evidence>
<feature type="compositionally biased region" description="Basic and acidic residues" evidence="1">
    <location>
        <begin position="105"/>
        <end position="121"/>
    </location>
</feature>
<keyword evidence="2" id="KW-0472">Membrane</keyword>
<accession>A0ABR6WNE6</accession>
<protein>
    <recommendedName>
        <fullName evidence="5">Holin</fullName>
    </recommendedName>
</protein>
<keyword evidence="2" id="KW-0812">Transmembrane</keyword>
<gene>
    <name evidence="3" type="ORF">GH807_13250</name>
</gene>
<dbReference type="Proteomes" id="UP000653358">
    <property type="component" value="Unassembled WGS sequence"/>
</dbReference>
<dbReference type="Pfam" id="PF04531">
    <property type="entry name" value="Phage_holin_1"/>
    <property type="match status" value="1"/>
</dbReference>
<dbReference type="EMBL" id="WJBB01000019">
    <property type="protein sequence ID" value="MBC3798009.1"/>
    <property type="molecule type" value="Genomic_DNA"/>
</dbReference>
<keyword evidence="4" id="KW-1185">Reference proteome</keyword>
<comment type="caution">
    <text evidence="3">The sequence shown here is derived from an EMBL/GenBank/DDBJ whole genome shotgun (WGS) entry which is preliminary data.</text>
</comment>
<sequence>MINWKIKVQNSAFWITIILGVFGIIGTYFGVSGSDMTTWKAVTDTLGAAIACPYVLGMIAWFVLSQFFDFGTLGFKDSVVTRAKIALSQTAEDIIKEQLTKESEEAKEAKEAKEAAVENKDNTLTPAKTEKTTATEASPTTVVIPKSQDTVVSPTITNGTVITAAPIEQQVQ</sequence>
<feature type="transmembrane region" description="Helical" evidence="2">
    <location>
        <begin position="46"/>
        <end position="64"/>
    </location>
</feature>
<keyword evidence="2" id="KW-1133">Transmembrane helix</keyword>
<proteinExistence type="predicted"/>
<organism evidence="3 4">
    <name type="scientific">Acetobacterium tundrae</name>
    <dbReference type="NCBI Taxonomy" id="132932"/>
    <lineage>
        <taxon>Bacteria</taxon>
        <taxon>Bacillati</taxon>
        <taxon>Bacillota</taxon>
        <taxon>Clostridia</taxon>
        <taxon>Eubacteriales</taxon>
        <taxon>Eubacteriaceae</taxon>
        <taxon>Acetobacterium</taxon>
    </lineage>
</organism>
<evidence type="ECO:0000256" key="2">
    <source>
        <dbReference type="SAM" id="Phobius"/>
    </source>
</evidence>
<reference evidence="3 4" key="1">
    <citation type="journal article" date="2020" name="mSystems">
        <title>Defining Genomic and Predicted Metabolic Features of the Acetobacterium Genus.</title>
        <authorList>
            <person name="Ross D.E."/>
            <person name="Marshall C.W."/>
            <person name="Gulliver D."/>
            <person name="May H.D."/>
            <person name="Norman R.S."/>
        </authorList>
    </citation>
    <scope>NUCLEOTIDE SEQUENCE [LARGE SCALE GENOMIC DNA]</scope>
    <source>
        <strain evidence="3 4">DSM 9173</strain>
    </source>
</reference>
<evidence type="ECO:0000313" key="3">
    <source>
        <dbReference type="EMBL" id="MBC3798009.1"/>
    </source>
</evidence>